<dbReference type="Pfam" id="PF02470">
    <property type="entry name" value="MlaD"/>
    <property type="match status" value="1"/>
</dbReference>
<reference evidence="3 4" key="1">
    <citation type="submission" date="2016-10" db="EMBL/GenBank/DDBJ databases">
        <authorList>
            <person name="de Groot N.N."/>
        </authorList>
    </citation>
    <scope>NUCLEOTIDE SEQUENCE [LARGE SCALE GENOMIC DNA]</scope>
    <source>
        <strain evidence="3 4">CGMCC 4.5506</strain>
    </source>
</reference>
<sequence length="351" mass="37462">MSERTRGERSFLPALVKILVFATVTITFTAVLGATIANTNFGPTAGYTALFHNASGLQEGNDVRIVGVKVGQVVDITVSEDNLAEVSFDIEAGRELPAAVTATVKYRNLVGQRYLSLGTDVAGGGTLSRETPIPPERTQPALDLTALFNGFRPLFEALDPEQVNQLSYEIIQVLQGEGGTIESLLSHTASLTSTIAERDEVIGEVIGNLNHVLGTLNDRGPELGGLLDTTQQLVTGLAEQRKPIGDAVSALGELTTVTSGLLTDARPPLRKDIAALGELSGNLADSEELLDHLLQVMPGNLEKFTRTLSYGSWFNYYLCGLTGTIGVSSLNITLPFLPIPTTEQPERCKVS</sequence>
<dbReference type="RefSeq" id="WP_091807847.1">
    <property type="nucleotide sequence ID" value="NZ_CP016353.1"/>
</dbReference>
<dbReference type="InterPro" id="IPR005693">
    <property type="entry name" value="Mce"/>
</dbReference>
<name>A0A222VU30_9PSEU</name>
<organism evidence="3 4">
    <name type="scientific">Prauserella marina</name>
    <dbReference type="NCBI Taxonomy" id="530584"/>
    <lineage>
        <taxon>Bacteria</taxon>
        <taxon>Bacillati</taxon>
        <taxon>Actinomycetota</taxon>
        <taxon>Actinomycetes</taxon>
        <taxon>Pseudonocardiales</taxon>
        <taxon>Pseudonocardiaceae</taxon>
        <taxon>Prauserella</taxon>
    </lineage>
</organism>
<evidence type="ECO:0000259" key="2">
    <source>
        <dbReference type="Pfam" id="PF11887"/>
    </source>
</evidence>
<dbReference type="InterPro" id="IPR003399">
    <property type="entry name" value="Mce/MlaD"/>
</dbReference>
<dbReference type="GO" id="GO:0005576">
    <property type="term" value="C:extracellular region"/>
    <property type="evidence" value="ECO:0007669"/>
    <property type="project" value="TreeGrafter"/>
</dbReference>
<proteinExistence type="predicted"/>
<evidence type="ECO:0000313" key="4">
    <source>
        <dbReference type="Proteomes" id="UP000199494"/>
    </source>
</evidence>
<dbReference type="Pfam" id="PF11887">
    <property type="entry name" value="Mce4_CUP1"/>
    <property type="match status" value="1"/>
</dbReference>
<dbReference type="InterPro" id="IPR052336">
    <property type="entry name" value="MlaD_Phospholipid_Transporter"/>
</dbReference>
<dbReference type="PANTHER" id="PTHR33371">
    <property type="entry name" value="INTERMEMBRANE PHOSPHOLIPID TRANSPORT SYSTEM BINDING PROTEIN MLAD-RELATED"/>
    <property type="match status" value="1"/>
</dbReference>
<dbReference type="NCBIfam" id="TIGR00996">
    <property type="entry name" value="Mtu_fam_mce"/>
    <property type="match status" value="1"/>
</dbReference>
<dbReference type="GO" id="GO:0051701">
    <property type="term" value="P:biological process involved in interaction with host"/>
    <property type="evidence" value="ECO:0007669"/>
    <property type="project" value="TreeGrafter"/>
</dbReference>
<protein>
    <submittedName>
        <fullName evidence="3">Phospholipid/cholesterol/gamma-HCH transport system substrate-binding protein</fullName>
    </submittedName>
</protein>
<feature type="domain" description="Mce/MlaD" evidence="1">
    <location>
        <begin position="47"/>
        <end position="117"/>
    </location>
</feature>
<dbReference type="AlphaFoldDB" id="A0A222VU30"/>
<evidence type="ECO:0000259" key="1">
    <source>
        <dbReference type="Pfam" id="PF02470"/>
    </source>
</evidence>
<dbReference type="KEGG" id="pmad:BAY61_23385"/>
<dbReference type="STRING" id="530584.SAMN05421630_108198"/>
<dbReference type="PANTHER" id="PTHR33371:SF17">
    <property type="entry name" value="MCE-FAMILY PROTEIN MCE1B"/>
    <property type="match status" value="1"/>
</dbReference>
<feature type="domain" description="Mammalian cell entry C-terminal" evidence="2">
    <location>
        <begin position="126"/>
        <end position="295"/>
    </location>
</feature>
<dbReference type="Proteomes" id="UP000199494">
    <property type="component" value="Unassembled WGS sequence"/>
</dbReference>
<gene>
    <name evidence="3" type="ORF">SAMN05421630_108198</name>
</gene>
<evidence type="ECO:0000313" key="3">
    <source>
        <dbReference type="EMBL" id="SDD44169.1"/>
    </source>
</evidence>
<keyword evidence="4" id="KW-1185">Reference proteome</keyword>
<dbReference type="EMBL" id="FMZE01000008">
    <property type="protein sequence ID" value="SDD44169.1"/>
    <property type="molecule type" value="Genomic_DNA"/>
</dbReference>
<accession>A0A222VU30</accession>
<dbReference type="OrthoDB" id="338143at2"/>
<dbReference type="InterPro" id="IPR024516">
    <property type="entry name" value="Mce_C"/>
</dbReference>